<dbReference type="AlphaFoldDB" id="A0A2T3ILS6"/>
<name>A0A2T3ILS6_9GAMM</name>
<dbReference type="InterPro" id="IPR011697">
    <property type="entry name" value="Peptidase_C26"/>
</dbReference>
<gene>
    <name evidence="6" type="ORF">C9I99_25075</name>
</gene>
<comment type="function">
    <text evidence="3">Involved in the breakdown of putrescine via hydrolysis of the gamma-glutamyl linkage of gamma-glutamyl-gamma-aminobutyrate.</text>
</comment>
<comment type="catalytic activity">
    <reaction evidence="2">
        <text>4-(gamma-L-glutamylamino)butanoate + H2O = 4-aminobutanoate + L-glutamate</text>
        <dbReference type="Rhea" id="RHEA:19737"/>
        <dbReference type="ChEBI" id="CHEBI:15377"/>
        <dbReference type="ChEBI" id="CHEBI:29985"/>
        <dbReference type="ChEBI" id="CHEBI:58800"/>
        <dbReference type="ChEBI" id="CHEBI:59888"/>
        <dbReference type="EC" id="3.5.1.94"/>
    </reaction>
</comment>
<evidence type="ECO:0000256" key="1">
    <source>
        <dbReference type="ARBA" id="ARBA00011083"/>
    </source>
</evidence>
<dbReference type="SUPFAM" id="SSF52317">
    <property type="entry name" value="Class I glutamine amidotransferase-like"/>
    <property type="match status" value="1"/>
</dbReference>
<dbReference type="InterPro" id="IPR029062">
    <property type="entry name" value="Class_I_gatase-like"/>
</dbReference>
<dbReference type="FunFam" id="3.40.50.880:FF:000030">
    <property type="entry name" value="Gamma-glutamyl-gamma-aminobutyrate hydrolase PuuD"/>
    <property type="match status" value="1"/>
</dbReference>
<dbReference type="Proteomes" id="UP000241222">
    <property type="component" value="Unassembled WGS sequence"/>
</dbReference>
<dbReference type="Gene3D" id="3.40.50.880">
    <property type="match status" value="1"/>
</dbReference>
<keyword evidence="6" id="KW-0378">Hydrolase</keyword>
<keyword evidence="7" id="KW-1185">Reference proteome</keyword>
<dbReference type="InterPro" id="IPR044668">
    <property type="entry name" value="PuuD-like"/>
</dbReference>
<reference evidence="6 7" key="1">
    <citation type="submission" date="2018-03" db="EMBL/GenBank/DDBJ databases">
        <title>Whole genome sequencing of Histamine producing bacteria.</title>
        <authorList>
            <person name="Butler K."/>
        </authorList>
    </citation>
    <scope>NUCLEOTIDE SEQUENCE [LARGE SCALE GENOMIC DNA]</scope>
    <source>
        <strain evidence="6 7">JCM 13586</strain>
    </source>
</reference>
<dbReference type="EC" id="3.5.1.94" evidence="5"/>
<dbReference type="RefSeq" id="WP_107351569.1">
    <property type="nucleotide sequence ID" value="NZ_PYMH01000020.1"/>
</dbReference>
<evidence type="ECO:0000256" key="3">
    <source>
        <dbReference type="ARBA" id="ARBA00055068"/>
    </source>
</evidence>
<evidence type="ECO:0000313" key="6">
    <source>
        <dbReference type="EMBL" id="PSU29298.1"/>
    </source>
</evidence>
<sequence length="261" mass="29177">MNNLPVIAIACCEKTLSGYAIQSVNQFYIDAVSDFGGVPLLFPAAAKGNQLQNLLKNVDGILLPGSHSNVAPHRYGAKHNENMIDEGRDDLVFQLIEQAIENNIPTLGICRGFQEINVAMGGSLYPFVHQAGFNDHREDATDDFAQKYTEKHSVMVEHGGHFSQWLSEQKEIPVNTLHNQGIKKLAPDLRVEACATDGLIEAVSLDGHPYFVGVQWHPEWQAKHNQFSQFLFKHFIMASSQRNGVRLSGQRSDRKKNRQLT</sequence>
<dbReference type="Pfam" id="PF07722">
    <property type="entry name" value="Peptidase_C26"/>
    <property type="match status" value="1"/>
</dbReference>
<dbReference type="CDD" id="cd01745">
    <property type="entry name" value="GATase1_2"/>
    <property type="match status" value="1"/>
</dbReference>
<protein>
    <recommendedName>
        <fullName evidence="5">gamma-glutamyl-gamma-aminobutyrate hydrolase</fullName>
        <ecNumber evidence="5">3.5.1.94</ecNumber>
    </recommendedName>
</protein>
<comment type="pathway">
    <text evidence="4">Amine and polyamine degradation; putrescine degradation; 4-aminobutanoate from putrescine: step 4/4.</text>
</comment>
<comment type="similarity">
    <text evidence="1">Belongs to the peptidase C26 family.</text>
</comment>
<dbReference type="PANTHER" id="PTHR43235:SF1">
    <property type="entry name" value="GLUTAMINE AMIDOTRANSFERASE PB2B2.05-RELATED"/>
    <property type="match status" value="1"/>
</dbReference>
<dbReference type="GO" id="GO:0006598">
    <property type="term" value="P:polyamine catabolic process"/>
    <property type="evidence" value="ECO:0007669"/>
    <property type="project" value="TreeGrafter"/>
</dbReference>
<dbReference type="GO" id="GO:0033969">
    <property type="term" value="F:gamma-glutamyl-gamma-aminobutyrate hydrolase activity"/>
    <property type="evidence" value="ECO:0007669"/>
    <property type="project" value="UniProtKB-EC"/>
</dbReference>
<comment type="caution">
    <text evidence="6">The sequence shown here is derived from an EMBL/GenBank/DDBJ whole genome shotgun (WGS) entry which is preliminary data.</text>
</comment>
<evidence type="ECO:0000256" key="5">
    <source>
        <dbReference type="ARBA" id="ARBA00066788"/>
    </source>
</evidence>
<dbReference type="OrthoDB" id="9813383at2"/>
<dbReference type="PANTHER" id="PTHR43235">
    <property type="entry name" value="GLUTAMINE AMIDOTRANSFERASE PB2B2.05-RELATED"/>
    <property type="match status" value="1"/>
</dbReference>
<proteinExistence type="inferred from homology"/>
<dbReference type="PROSITE" id="PS51273">
    <property type="entry name" value="GATASE_TYPE_1"/>
    <property type="match status" value="1"/>
</dbReference>
<evidence type="ECO:0000256" key="2">
    <source>
        <dbReference type="ARBA" id="ARBA00052718"/>
    </source>
</evidence>
<organism evidence="6 7">
    <name type="scientific">Photobacterium lutimaris</name>
    <dbReference type="NCBI Taxonomy" id="388278"/>
    <lineage>
        <taxon>Bacteria</taxon>
        <taxon>Pseudomonadati</taxon>
        <taxon>Pseudomonadota</taxon>
        <taxon>Gammaproteobacteria</taxon>
        <taxon>Vibrionales</taxon>
        <taxon>Vibrionaceae</taxon>
        <taxon>Photobacterium</taxon>
    </lineage>
</organism>
<dbReference type="GO" id="GO:0005829">
    <property type="term" value="C:cytosol"/>
    <property type="evidence" value="ECO:0007669"/>
    <property type="project" value="TreeGrafter"/>
</dbReference>
<evidence type="ECO:0000256" key="4">
    <source>
        <dbReference type="ARBA" id="ARBA00060634"/>
    </source>
</evidence>
<evidence type="ECO:0000313" key="7">
    <source>
        <dbReference type="Proteomes" id="UP000241222"/>
    </source>
</evidence>
<dbReference type="EMBL" id="PYMH01000020">
    <property type="protein sequence ID" value="PSU29298.1"/>
    <property type="molecule type" value="Genomic_DNA"/>
</dbReference>
<accession>A0A2T3ILS6</accession>